<dbReference type="Proteomes" id="UP000215459">
    <property type="component" value="Unassembled WGS sequence"/>
</dbReference>
<reference evidence="1 2" key="1">
    <citation type="submission" date="2017-07" db="EMBL/GenBank/DDBJ databases">
        <title>The genome sequence of Paludifilum halophilum highlights mechanisms for microbial adaptation to high salt environemnts.</title>
        <authorList>
            <person name="Belbahri L."/>
        </authorList>
    </citation>
    <scope>NUCLEOTIDE SEQUENCE [LARGE SCALE GENOMIC DNA]</scope>
    <source>
        <strain evidence="1 2">DSM 102817</strain>
    </source>
</reference>
<proteinExistence type="predicted"/>
<keyword evidence="2" id="KW-1185">Reference proteome</keyword>
<protein>
    <submittedName>
        <fullName evidence="1">Uncharacterized protein</fullName>
    </submittedName>
</protein>
<organism evidence="1 2">
    <name type="scientific">Paludifilum halophilum</name>
    <dbReference type="NCBI Taxonomy" id="1642702"/>
    <lineage>
        <taxon>Bacteria</taxon>
        <taxon>Bacillati</taxon>
        <taxon>Bacillota</taxon>
        <taxon>Bacilli</taxon>
        <taxon>Bacillales</taxon>
        <taxon>Thermoactinomycetaceae</taxon>
        <taxon>Paludifilum</taxon>
    </lineage>
</organism>
<dbReference type="EMBL" id="NOWF01000014">
    <property type="protein sequence ID" value="OYD06285.1"/>
    <property type="molecule type" value="Genomic_DNA"/>
</dbReference>
<gene>
    <name evidence="1" type="ORF">CHM34_17120</name>
</gene>
<dbReference type="RefSeq" id="WP_094265837.1">
    <property type="nucleotide sequence ID" value="NZ_NOWF01000014.1"/>
</dbReference>
<accession>A0A235B3S6</accession>
<comment type="caution">
    <text evidence="1">The sequence shown here is derived from an EMBL/GenBank/DDBJ whole genome shotgun (WGS) entry which is preliminary data.</text>
</comment>
<name>A0A235B3S6_9BACL</name>
<dbReference type="OrthoDB" id="2564399at2"/>
<evidence type="ECO:0000313" key="2">
    <source>
        <dbReference type="Proteomes" id="UP000215459"/>
    </source>
</evidence>
<evidence type="ECO:0000313" key="1">
    <source>
        <dbReference type="EMBL" id="OYD06285.1"/>
    </source>
</evidence>
<sequence>MNEPVRRTGSGLEFYEVDGKHKALVDLETHVVTSKKQRDAYRRKKELEELGIQGRTRSFVLCFHDPIRALMGRLTLDEMGALIKLLPYLKYGEAGDLVHQGKRMDKAAIGKAIGKKQRQTAAILSKLTKEGALIAKKEGRKSVYAVAKEIHTMGEAGGNMFTKLFQTYAKKQLEKLTTQQAGVLYALLPFFHYRDYILAVNPNETDDDLIEPMNIEEVGKMLGISKASAYRHIGALTREGIMLETRAYGVSTFYVNPDFMFRATRGNEFT</sequence>
<dbReference type="AlphaFoldDB" id="A0A235B3S6"/>